<evidence type="ECO:0000256" key="3">
    <source>
        <dbReference type="ARBA" id="ARBA00022989"/>
    </source>
</evidence>
<dbReference type="RefSeq" id="XP_013399781.1">
    <property type="nucleotide sequence ID" value="XM_013544327.1"/>
</dbReference>
<evidence type="ECO:0000256" key="4">
    <source>
        <dbReference type="ARBA" id="ARBA00023136"/>
    </source>
</evidence>
<comment type="subcellular location">
    <subcellularLocation>
        <location evidence="1">Membrane</location>
        <topology evidence="1">Multi-pass membrane protein</topology>
    </subcellularLocation>
</comment>
<dbReference type="AlphaFoldDB" id="A0A1S3IPE5"/>
<feature type="chain" id="PRO_5010255470" evidence="8">
    <location>
        <begin position="23"/>
        <end position="434"/>
    </location>
</feature>
<keyword evidence="2 7" id="KW-0812">Transmembrane</keyword>
<feature type="transmembrane region" description="Helical" evidence="7">
    <location>
        <begin position="416"/>
        <end position="432"/>
    </location>
</feature>
<organism evidence="9 10">
    <name type="scientific">Lingula anatina</name>
    <name type="common">Brachiopod</name>
    <name type="synonym">Lingula unguis</name>
    <dbReference type="NCBI Taxonomy" id="7574"/>
    <lineage>
        <taxon>Eukaryota</taxon>
        <taxon>Metazoa</taxon>
        <taxon>Spiralia</taxon>
        <taxon>Lophotrochozoa</taxon>
        <taxon>Brachiopoda</taxon>
        <taxon>Linguliformea</taxon>
        <taxon>Lingulata</taxon>
        <taxon>Lingulida</taxon>
        <taxon>Linguloidea</taxon>
        <taxon>Lingulidae</taxon>
        <taxon>Lingula</taxon>
    </lineage>
</organism>
<keyword evidence="4 7" id="KW-0472">Membrane</keyword>
<gene>
    <name evidence="10" type="primary">LOC106165953</name>
</gene>
<name>A0A1S3IPE5_LINAN</name>
<dbReference type="OrthoDB" id="200954at2759"/>
<dbReference type="GeneID" id="106165953"/>
<dbReference type="Pfam" id="PF02535">
    <property type="entry name" value="Zip"/>
    <property type="match status" value="1"/>
</dbReference>
<evidence type="ECO:0000256" key="7">
    <source>
        <dbReference type="SAM" id="Phobius"/>
    </source>
</evidence>
<evidence type="ECO:0000256" key="1">
    <source>
        <dbReference type="ARBA" id="ARBA00004141"/>
    </source>
</evidence>
<dbReference type="FunCoup" id="A0A1S3IPE5">
    <property type="interactions" value="1177"/>
</dbReference>
<evidence type="ECO:0000313" key="9">
    <source>
        <dbReference type="Proteomes" id="UP000085678"/>
    </source>
</evidence>
<feature type="region of interest" description="Disordered" evidence="6">
    <location>
        <begin position="242"/>
        <end position="261"/>
    </location>
</feature>
<evidence type="ECO:0000256" key="6">
    <source>
        <dbReference type="SAM" id="MobiDB-lite"/>
    </source>
</evidence>
<dbReference type="InterPro" id="IPR003689">
    <property type="entry name" value="ZIP"/>
</dbReference>
<reference evidence="10" key="1">
    <citation type="submission" date="2025-08" db="UniProtKB">
        <authorList>
            <consortium name="RefSeq"/>
        </authorList>
    </citation>
    <scope>IDENTIFICATION</scope>
    <source>
        <tissue evidence="10">Gonads</tissue>
    </source>
</reference>
<keyword evidence="9" id="KW-1185">Reference proteome</keyword>
<dbReference type="GO" id="GO:0006882">
    <property type="term" value="P:intracellular zinc ion homeostasis"/>
    <property type="evidence" value="ECO:0007669"/>
    <property type="project" value="TreeGrafter"/>
</dbReference>
<evidence type="ECO:0000256" key="5">
    <source>
        <dbReference type="SAM" id="Coils"/>
    </source>
</evidence>
<dbReference type="STRING" id="7574.A0A1S3IPE5"/>
<feature type="coiled-coil region" evidence="5">
    <location>
        <begin position="185"/>
        <end position="222"/>
    </location>
</feature>
<dbReference type="InParanoid" id="A0A1S3IPE5"/>
<keyword evidence="5" id="KW-0175">Coiled coil</keyword>
<keyword evidence="8" id="KW-0732">Signal</keyword>
<feature type="transmembrane region" description="Helical" evidence="7">
    <location>
        <begin position="89"/>
        <end position="110"/>
    </location>
</feature>
<evidence type="ECO:0000313" key="10">
    <source>
        <dbReference type="RefSeq" id="XP_013399781.1"/>
    </source>
</evidence>
<dbReference type="GO" id="GO:0016020">
    <property type="term" value="C:membrane"/>
    <property type="evidence" value="ECO:0007669"/>
    <property type="project" value="UniProtKB-SubCell"/>
</dbReference>
<proteinExistence type="predicted"/>
<keyword evidence="3 7" id="KW-1133">Transmembrane helix</keyword>
<evidence type="ECO:0000256" key="8">
    <source>
        <dbReference type="SAM" id="SignalP"/>
    </source>
</evidence>
<dbReference type="PANTHER" id="PTHR16950:SF16">
    <property type="entry name" value="ZINC TRANSPORTER ZIP13"/>
    <property type="match status" value="1"/>
</dbReference>
<dbReference type="PANTHER" id="PTHR16950">
    <property type="entry name" value="ZINC TRANSPORTER SLC39A7 HISTIDINE-RICH MEMBRANE PROTEIN KE4"/>
    <property type="match status" value="1"/>
</dbReference>
<feature type="transmembrane region" description="Helical" evidence="7">
    <location>
        <begin position="168"/>
        <end position="186"/>
    </location>
</feature>
<accession>A0A1S3IPE5</accession>
<feature type="transmembrane region" description="Helical" evidence="7">
    <location>
        <begin position="130"/>
        <end position="148"/>
    </location>
</feature>
<protein>
    <submittedName>
        <fullName evidence="10">Zinc transporter ZIP13</fullName>
    </submittedName>
</protein>
<feature type="compositionally biased region" description="Polar residues" evidence="6">
    <location>
        <begin position="242"/>
        <end position="256"/>
    </location>
</feature>
<evidence type="ECO:0000256" key="2">
    <source>
        <dbReference type="ARBA" id="ARBA00022692"/>
    </source>
</evidence>
<feature type="signal peptide" evidence="8">
    <location>
        <begin position="1"/>
        <end position="22"/>
    </location>
</feature>
<dbReference type="KEGG" id="lak:106165953"/>
<dbReference type="GO" id="GO:0005385">
    <property type="term" value="F:zinc ion transmembrane transporter activity"/>
    <property type="evidence" value="ECO:0007669"/>
    <property type="project" value="TreeGrafter"/>
</dbReference>
<dbReference type="Proteomes" id="UP000085678">
    <property type="component" value="Unplaced"/>
</dbReference>
<feature type="transmembrane region" description="Helical" evidence="7">
    <location>
        <begin position="382"/>
        <end position="404"/>
    </location>
</feature>
<sequence>MTGKLWTLILFLSFLYFIEVEGRGEIHRARPSGVAASKQTATSTQPALDKTLTNSYNNFETEEETDARDSQSQKYSDIDNEGISSRTEAWVYSIISSILVGLSGIFPLLVIPIEAGPSLKHGAPANRLKLLLSFAVGGLLGDVFLHLLPEAWAHLDKEGHDHDGHIRVGLWVLTGILAFLIIEKAFAEEDEFEHLEDECSEAEEEEKEEQKANEQYAKVTANGITGNEKRYDLRHRKNGEVIQNGNSSLSTENGHSNGVDKIDNAQKSLSLKKKKDSLPEQSHIKVIGWLNLAANVIDNFTHGLAVAGSYLVSPKVGLITTVAILVHEIPHEVGDFAILLRSGFDRWKAAKAQLLTASGGVVGAMTALLAESAETAGNSTAWILPFTSGGFIYIALVTVVPDLLEERHPWESLKQILCLIAGIGAMLTVTLVCE</sequence>